<feature type="signal peptide" evidence="2">
    <location>
        <begin position="1"/>
        <end position="20"/>
    </location>
</feature>
<evidence type="ECO:0008006" key="5">
    <source>
        <dbReference type="Google" id="ProtNLM"/>
    </source>
</evidence>
<reference evidence="4" key="1">
    <citation type="submission" date="2019-04" db="EMBL/GenBank/DDBJ databases">
        <title>Nocardioides xinjiangensis sp. nov.</title>
        <authorList>
            <person name="Liu S."/>
        </authorList>
    </citation>
    <scope>NUCLEOTIDE SEQUENCE [LARGE SCALE GENOMIC DNA]</scope>
    <source>
        <strain evidence="4">18</strain>
    </source>
</reference>
<keyword evidence="4" id="KW-1185">Reference proteome</keyword>
<feature type="region of interest" description="Disordered" evidence="1">
    <location>
        <begin position="24"/>
        <end position="55"/>
    </location>
</feature>
<accession>A0A4S8PVY7</accession>
<reference evidence="3 4" key="2">
    <citation type="submission" date="2019-05" db="EMBL/GenBank/DDBJ databases">
        <title>Glycomyces buryatensis sp. nov.</title>
        <authorList>
            <person name="Nikitina E."/>
        </authorList>
    </citation>
    <scope>NUCLEOTIDE SEQUENCE [LARGE SCALE GENOMIC DNA]</scope>
    <source>
        <strain evidence="3 4">18</strain>
    </source>
</reference>
<comment type="caution">
    <text evidence="3">The sequence shown here is derived from an EMBL/GenBank/DDBJ whole genome shotgun (WGS) entry which is preliminary data.</text>
</comment>
<evidence type="ECO:0000313" key="4">
    <source>
        <dbReference type="Proteomes" id="UP000308760"/>
    </source>
</evidence>
<dbReference type="PROSITE" id="PS51257">
    <property type="entry name" value="PROKAR_LIPOPROTEIN"/>
    <property type="match status" value="1"/>
</dbReference>
<name>A0A4S8PVY7_9ACTN</name>
<proteinExistence type="predicted"/>
<dbReference type="OrthoDB" id="3621142at2"/>
<evidence type="ECO:0000256" key="2">
    <source>
        <dbReference type="SAM" id="SignalP"/>
    </source>
</evidence>
<dbReference type="RefSeq" id="WP_136536845.1">
    <property type="nucleotide sequence ID" value="NZ_STGY01000073.1"/>
</dbReference>
<dbReference type="AlphaFoldDB" id="A0A4S8PVY7"/>
<evidence type="ECO:0000313" key="3">
    <source>
        <dbReference type="EMBL" id="THV35688.1"/>
    </source>
</evidence>
<keyword evidence="2" id="KW-0732">Signal</keyword>
<dbReference type="Proteomes" id="UP000308760">
    <property type="component" value="Unassembled WGS sequence"/>
</dbReference>
<sequence>MGRRLLISIAFGLMTAVAAACTGPGDPGDNTTDSLPSQAESSTADESEPTPDEAAEAAVEAYWKAVDEAAAIPDPDYDALQEVATGQALQAAQDIAQSMVDQDQKQNGLAVISDTTVLERTPEEDPTTILIELCMDTSTAVIVDAGTEVPVEGEEYGRRGSRAEVLKSADGWVVDVVNVQELGSC</sequence>
<feature type="chain" id="PRO_5021013746" description="Nuclear transport factor 2 family protein" evidence="2">
    <location>
        <begin position="21"/>
        <end position="185"/>
    </location>
</feature>
<feature type="compositionally biased region" description="Acidic residues" evidence="1">
    <location>
        <begin position="43"/>
        <end position="55"/>
    </location>
</feature>
<gene>
    <name evidence="3" type="ORF">FAB82_22700</name>
</gene>
<dbReference type="EMBL" id="STGY01000073">
    <property type="protein sequence ID" value="THV35688.1"/>
    <property type="molecule type" value="Genomic_DNA"/>
</dbReference>
<organism evidence="3 4">
    <name type="scientific">Glycomyces buryatensis</name>
    <dbReference type="NCBI Taxonomy" id="2570927"/>
    <lineage>
        <taxon>Bacteria</taxon>
        <taxon>Bacillati</taxon>
        <taxon>Actinomycetota</taxon>
        <taxon>Actinomycetes</taxon>
        <taxon>Glycomycetales</taxon>
        <taxon>Glycomycetaceae</taxon>
        <taxon>Glycomyces</taxon>
    </lineage>
</organism>
<evidence type="ECO:0000256" key="1">
    <source>
        <dbReference type="SAM" id="MobiDB-lite"/>
    </source>
</evidence>
<feature type="compositionally biased region" description="Polar residues" evidence="1">
    <location>
        <begin position="29"/>
        <end position="42"/>
    </location>
</feature>
<protein>
    <recommendedName>
        <fullName evidence="5">Nuclear transport factor 2 family protein</fullName>
    </recommendedName>
</protein>